<reference evidence="2 3" key="1">
    <citation type="submission" date="2018-07" db="EMBL/GenBank/DDBJ databases">
        <title>Genomic Encyclopedia of Type Strains, Phase III (KMG-III): the genomes of soil and plant-associated and newly described type strains.</title>
        <authorList>
            <person name="Whitman W."/>
        </authorList>
    </citation>
    <scope>NUCLEOTIDE SEQUENCE [LARGE SCALE GENOMIC DNA]</scope>
    <source>
        <strain evidence="2 3">CECT 7958</strain>
    </source>
</reference>
<keyword evidence="3" id="KW-1185">Reference proteome</keyword>
<organism evidence="2 3">
    <name type="scientific">Winogradskyella arenosi</name>
    <dbReference type="NCBI Taxonomy" id="533325"/>
    <lineage>
        <taxon>Bacteria</taxon>
        <taxon>Pseudomonadati</taxon>
        <taxon>Bacteroidota</taxon>
        <taxon>Flavobacteriia</taxon>
        <taxon>Flavobacteriales</taxon>
        <taxon>Flavobacteriaceae</taxon>
        <taxon>Winogradskyella</taxon>
    </lineage>
</organism>
<comment type="caution">
    <text evidence="2">The sequence shown here is derived from an EMBL/GenBank/DDBJ whole genome shotgun (WGS) entry which is preliminary data.</text>
</comment>
<dbReference type="Proteomes" id="UP000253436">
    <property type="component" value="Unassembled WGS sequence"/>
</dbReference>
<protein>
    <submittedName>
        <fullName evidence="2">Uncharacterized protein</fullName>
    </submittedName>
</protein>
<accession>A0A368ZBV6</accession>
<evidence type="ECO:0000313" key="2">
    <source>
        <dbReference type="EMBL" id="RCW90289.1"/>
    </source>
</evidence>
<dbReference type="AlphaFoldDB" id="A0A368ZBV6"/>
<name>A0A368ZBV6_9FLAO</name>
<gene>
    <name evidence="2" type="ORF">DFQ08_105178</name>
</gene>
<dbReference type="OrthoDB" id="1444143at2"/>
<evidence type="ECO:0000313" key="3">
    <source>
        <dbReference type="Proteomes" id="UP000253436"/>
    </source>
</evidence>
<sequence>MLKTFIIWICVLLGTLANAHQFPSDHNDVFKQSLSSQSEDEISQVSIVPNAFFDAPTSDYRVLNLLSEEPGPPNKKLVKIYGVSHRSLQVFKVQFAQYLKSGWHGFKILRVKKTLYPFHTFW</sequence>
<feature type="chain" id="PRO_5017084148" evidence="1">
    <location>
        <begin position="20"/>
        <end position="122"/>
    </location>
</feature>
<feature type="signal peptide" evidence="1">
    <location>
        <begin position="1"/>
        <end position="19"/>
    </location>
</feature>
<proteinExistence type="predicted"/>
<keyword evidence="1" id="KW-0732">Signal</keyword>
<evidence type="ECO:0000256" key="1">
    <source>
        <dbReference type="SAM" id="SignalP"/>
    </source>
</evidence>
<dbReference type="EMBL" id="QPJO01000005">
    <property type="protein sequence ID" value="RCW90289.1"/>
    <property type="molecule type" value="Genomic_DNA"/>
</dbReference>
<dbReference type="RefSeq" id="WP_114310685.1">
    <property type="nucleotide sequence ID" value="NZ_QPJO01000005.1"/>
</dbReference>